<dbReference type="STRING" id="133412.A0A1R1XHN0"/>
<sequence length="231" mass="26400">MSWNYRSGSDADSSYDRKSSSYNDNNYHQDDHDENSIQDCLTIKVGMLGDAQIGKTTLMVKYVQGKFEPDYIQTLGVNFMEKTIMLRSTKVTFSIWDLGGELEFVNMLPIVCDNATALLFMFDLTRKSTLNSIRQWYNQARGFNSSAIAILIGTKYDEFINNPDYDEDDIRLVTDHARLIARAMHAPLVFCSSLHSINVHKIFKIILSKTFDLTLNFDEISDMGAPILEFK</sequence>
<dbReference type="PIRSF" id="PIRSF037527">
    <property type="entry name" value="Small_GTPase_Tem1"/>
    <property type="match status" value="1"/>
</dbReference>
<dbReference type="SMART" id="SM00173">
    <property type="entry name" value="RAS"/>
    <property type="match status" value="1"/>
</dbReference>
<dbReference type="InterPro" id="IPR001806">
    <property type="entry name" value="Small_GTPase"/>
</dbReference>
<dbReference type="OrthoDB" id="6585768at2759"/>
<dbReference type="Gene3D" id="3.40.50.300">
    <property type="entry name" value="P-loop containing nucleotide triphosphate hydrolases"/>
    <property type="match status" value="1"/>
</dbReference>
<keyword evidence="4" id="KW-1185">Reference proteome</keyword>
<name>A0A1R1XHN0_9FUNG</name>
<evidence type="ECO:0000256" key="2">
    <source>
        <dbReference type="SAM" id="MobiDB-lite"/>
    </source>
</evidence>
<dbReference type="SMART" id="SM00174">
    <property type="entry name" value="RHO"/>
    <property type="match status" value="1"/>
</dbReference>
<dbReference type="PROSITE" id="PS51419">
    <property type="entry name" value="RAB"/>
    <property type="match status" value="1"/>
</dbReference>
<keyword evidence="1" id="KW-0547">Nucleotide-binding</keyword>
<evidence type="ECO:0000313" key="4">
    <source>
        <dbReference type="Proteomes" id="UP000187283"/>
    </source>
</evidence>
<dbReference type="Proteomes" id="UP000187283">
    <property type="component" value="Unassembled WGS sequence"/>
</dbReference>
<dbReference type="InterPro" id="IPR027417">
    <property type="entry name" value="P-loop_NTPase"/>
</dbReference>
<dbReference type="Pfam" id="PF00071">
    <property type="entry name" value="Ras"/>
    <property type="match status" value="1"/>
</dbReference>
<evidence type="ECO:0000256" key="1">
    <source>
        <dbReference type="ARBA" id="ARBA00022741"/>
    </source>
</evidence>
<dbReference type="AlphaFoldDB" id="A0A1R1XHN0"/>
<comment type="caution">
    <text evidence="3">The sequence shown here is derived from an EMBL/GenBank/DDBJ whole genome shotgun (WGS) entry which is preliminary data.</text>
</comment>
<protein>
    <submittedName>
        <fullName evidence="3">Septum-promoting GTP-binding protein 1</fullName>
    </submittedName>
</protein>
<dbReference type="PRINTS" id="PR00449">
    <property type="entry name" value="RASTRNSFRMNG"/>
</dbReference>
<gene>
    <name evidence="3" type="ORF">AYI70_g8066</name>
</gene>
<dbReference type="InterPro" id="IPR005225">
    <property type="entry name" value="Small_GTP-bd"/>
</dbReference>
<dbReference type="GO" id="GO:0003924">
    <property type="term" value="F:GTPase activity"/>
    <property type="evidence" value="ECO:0007669"/>
    <property type="project" value="InterPro"/>
</dbReference>
<dbReference type="InterPro" id="IPR017231">
    <property type="entry name" value="Small_GTPase_Tem1/Spg1"/>
</dbReference>
<organism evidence="3 4">
    <name type="scientific">Smittium culicis</name>
    <dbReference type="NCBI Taxonomy" id="133412"/>
    <lineage>
        <taxon>Eukaryota</taxon>
        <taxon>Fungi</taxon>
        <taxon>Fungi incertae sedis</taxon>
        <taxon>Zoopagomycota</taxon>
        <taxon>Kickxellomycotina</taxon>
        <taxon>Harpellomycetes</taxon>
        <taxon>Harpellales</taxon>
        <taxon>Legeriomycetaceae</taxon>
        <taxon>Smittium</taxon>
    </lineage>
</organism>
<accession>A0A1R1XHN0</accession>
<feature type="region of interest" description="Disordered" evidence="2">
    <location>
        <begin position="1"/>
        <end position="33"/>
    </location>
</feature>
<dbReference type="PANTHER" id="PTHR47978">
    <property type="match status" value="1"/>
</dbReference>
<dbReference type="SUPFAM" id="SSF52540">
    <property type="entry name" value="P-loop containing nucleoside triphosphate hydrolases"/>
    <property type="match status" value="1"/>
</dbReference>
<proteinExistence type="predicted"/>
<dbReference type="GO" id="GO:0005525">
    <property type="term" value="F:GTP binding"/>
    <property type="evidence" value="ECO:0007669"/>
    <property type="project" value="InterPro"/>
</dbReference>
<reference evidence="3 4" key="1">
    <citation type="submission" date="2017-01" db="EMBL/GenBank/DDBJ databases">
        <authorList>
            <person name="Mah S.A."/>
            <person name="Swanson W.J."/>
            <person name="Moy G.W."/>
            <person name="Vacquier V.D."/>
        </authorList>
    </citation>
    <scope>NUCLEOTIDE SEQUENCE [LARGE SCALE GENOMIC DNA]</scope>
    <source>
        <strain evidence="3 4">GSMNP</strain>
    </source>
</reference>
<dbReference type="SMART" id="SM00175">
    <property type="entry name" value="RAB"/>
    <property type="match status" value="1"/>
</dbReference>
<dbReference type="EMBL" id="LSSN01003186">
    <property type="protein sequence ID" value="OMJ14144.1"/>
    <property type="molecule type" value="Genomic_DNA"/>
</dbReference>
<dbReference type="NCBIfam" id="TIGR00231">
    <property type="entry name" value="small_GTP"/>
    <property type="match status" value="1"/>
</dbReference>
<feature type="compositionally biased region" description="Polar residues" evidence="2">
    <location>
        <begin position="1"/>
        <end position="12"/>
    </location>
</feature>
<evidence type="ECO:0000313" key="3">
    <source>
        <dbReference type="EMBL" id="OMJ14144.1"/>
    </source>
</evidence>